<evidence type="ECO:0000256" key="1">
    <source>
        <dbReference type="ARBA" id="ARBA00023002"/>
    </source>
</evidence>
<comment type="caution">
    <text evidence="3">The sequence shown here is derived from an EMBL/GenBank/DDBJ whole genome shotgun (WGS) entry which is preliminary data.</text>
</comment>
<proteinExistence type="predicted"/>
<organism evidence="3 4">
    <name type="scientific">Paenibacillus soyae</name>
    <dbReference type="NCBI Taxonomy" id="2969249"/>
    <lineage>
        <taxon>Bacteria</taxon>
        <taxon>Bacillati</taxon>
        <taxon>Bacillota</taxon>
        <taxon>Bacilli</taxon>
        <taxon>Bacillales</taxon>
        <taxon>Paenibacillaceae</taxon>
        <taxon>Paenibacillus</taxon>
    </lineage>
</organism>
<keyword evidence="1" id="KW-0560">Oxidoreductase</keyword>
<gene>
    <name evidence="3" type="ORF">NQZ67_10380</name>
</gene>
<dbReference type="GO" id="GO:0003955">
    <property type="term" value="F:NAD(P)H dehydrogenase (quinone) activity"/>
    <property type="evidence" value="ECO:0007669"/>
    <property type="project" value="TreeGrafter"/>
</dbReference>
<dbReference type="SUPFAM" id="SSF52218">
    <property type="entry name" value="Flavoproteins"/>
    <property type="match status" value="1"/>
</dbReference>
<evidence type="ECO:0000259" key="2">
    <source>
        <dbReference type="Pfam" id="PF02525"/>
    </source>
</evidence>
<sequence length="178" mass="20479">MKTLVIVTHPNIHESRINKAWVQELEQHSNITIHQLYQAYPNEVIDVAREQALLEAHDRIILQYPFYWYNMPPLLKKWLDAVLQYGWAYGPDGDKMQGKEIGIAISTYGSEESYQLGGANRFTIEELLKPIDATCHYIGARFIPPFTLSDVSNVTDEELEKSKISYVRYITSVQTTSV</sequence>
<accession>A0A9X2MR29</accession>
<dbReference type="PANTHER" id="PTHR47307:SF1">
    <property type="entry name" value="GLUTATHIONE-REGULATED POTASSIUM-EFFLUX SYSTEM ANCILLARY PROTEIN KEFG"/>
    <property type="match status" value="1"/>
</dbReference>
<dbReference type="PANTHER" id="PTHR47307">
    <property type="entry name" value="GLUTATHIONE-REGULATED POTASSIUM-EFFLUX SYSTEM ANCILLARY PROTEIN KEFG"/>
    <property type="match status" value="1"/>
</dbReference>
<dbReference type="EMBL" id="JANIPJ010000006">
    <property type="protein sequence ID" value="MCR2804288.1"/>
    <property type="molecule type" value="Genomic_DNA"/>
</dbReference>
<name>A0A9X2MR29_9BACL</name>
<dbReference type="AlphaFoldDB" id="A0A9X2MR29"/>
<keyword evidence="4" id="KW-1185">Reference proteome</keyword>
<dbReference type="InterPro" id="IPR046980">
    <property type="entry name" value="KefG/KefF"/>
</dbReference>
<feature type="domain" description="Flavodoxin-like fold" evidence="2">
    <location>
        <begin position="1"/>
        <end position="166"/>
    </location>
</feature>
<evidence type="ECO:0000313" key="3">
    <source>
        <dbReference type="EMBL" id="MCR2804288.1"/>
    </source>
</evidence>
<dbReference type="InterPro" id="IPR029039">
    <property type="entry name" value="Flavoprotein-like_sf"/>
</dbReference>
<protein>
    <submittedName>
        <fullName evidence="3">NAD(P)H-dependent oxidoreductase</fullName>
    </submittedName>
</protein>
<dbReference type="GO" id="GO:0010181">
    <property type="term" value="F:FMN binding"/>
    <property type="evidence" value="ECO:0007669"/>
    <property type="project" value="TreeGrafter"/>
</dbReference>
<dbReference type="Pfam" id="PF02525">
    <property type="entry name" value="Flavodoxin_2"/>
    <property type="match status" value="1"/>
</dbReference>
<dbReference type="RefSeq" id="WP_257445201.1">
    <property type="nucleotide sequence ID" value="NZ_JANIPJ010000006.1"/>
</dbReference>
<dbReference type="Gene3D" id="3.40.50.360">
    <property type="match status" value="1"/>
</dbReference>
<dbReference type="GO" id="GO:0009055">
    <property type="term" value="F:electron transfer activity"/>
    <property type="evidence" value="ECO:0007669"/>
    <property type="project" value="TreeGrafter"/>
</dbReference>
<reference evidence="3" key="1">
    <citation type="submission" date="2022-08" db="EMBL/GenBank/DDBJ databases">
        <title>The genomic sequence of strain Paenibacillus sp. SCIV0701.</title>
        <authorList>
            <person name="Zhao H."/>
        </authorList>
    </citation>
    <scope>NUCLEOTIDE SEQUENCE</scope>
    <source>
        <strain evidence="3">SCIV0701</strain>
    </source>
</reference>
<dbReference type="Proteomes" id="UP001141950">
    <property type="component" value="Unassembled WGS sequence"/>
</dbReference>
<dbReference type="InterPro" id="IPR003680">
    <property type="entry name" value="Flavodoxin_fold"/>
</dbReference>
<evidence type="ECO:0000313" key="4">
    <source>
        <dbReference type="Proteomes" id="UP001141950"/>
    </source>
</evidence>